<name>A0A2N5S961_9BASI</name>
<sequence length="94" mass="11436">MADKRPSRREKSWMSEQPFYFKQDMSNRRPESKTSRDPRGTSELMGRPHSKLHEESWIDQEWRRELGHRSAKTTHYKVQRDPPSYSSNITQDRW</sequence>
<comment type="caution">
    <text evidence="2">The sequence shown here is derived from an EMBL/GenBank/DDBJ whole genome shotgun (WGS) entry which is preliminary data.</text>
</comment>
<feature type="compositionally biased region" description="Polar residues" evidence="1">
    <location>
        <begin position="84"/>
        <end position="94"/>
    </location>
</feature>
<protein>
    <submittedName>
        <fullName evidence="2">Uncharacterized protein</fullName>
    </submittedName>
</protein>
<gene>
    <name evidence="2" type="ORF">PCANC_22289</name>
</gene>
<evidence type="ECO:0000313" key="3">
    <source>
        <dbReference type="Proteomes" id="UP000235388"/>
    </source>
</evidence>
<feature type="compositionally biased region" description="Basic and acidic residues" evidence="1">
    <location>
        <begin position="1"/>
        <end position="13"/>
    </location>
</feature>
<reference evidence="2 3" key="1">
    <citation type="submission" date="2017-11" db="EMBL/GenBank/DDBJ databases">
        <title>De novo assembly and phasing of dikaryotic genomes from two isolates of Puccinia coronata f. sp. avenae, the causal agent of oat crown rust.</title>
        <authorList>
            <person name="Miller M.E."/>
            <person name="Zhang Y."/>
            <person name="Omidvar V."/>
            <person name="Sperschneider J."/>
            <person name="Schwessinger B."/>
            <person name="Raley C."/>
            <person name="Palmer J.M."/>
            <person name="Garnica D."/>
            <person name="Upadhyaya N."/>
            <person name="Rathjen J."/>
            <person name="Taylor J.M."/>
            <person name="Park R.F."/>
            <person name="Dodds P.N."/>
            <person name="Hirsch C.D."/>
            <person name="Kianian S.F."/>
            <person name="Figueroa M."/>
        </authorList>
    </citation>
    <scope>NUCLEOTIDE SEQUENCE [LARGE SCALE GENOMIC DNA]</scope>
    <source>
        <strain evidence="2">12NC29</strain>
    </source>
</reference>
<dbReference type="AlphaFoldDB" id="A0A2N5S961"/>
<dbReference type="EMBL" id="PGCJ01001088">
    <property type="protein sequence ID" value="PLW09777.1"/>
    <property type="molecule type" value="Genomic_DNA"/>
</dbReference>
<feature type="region of interest" description="Disordered" evidence="1">
    <location>
        <begin position="1"/>
        <end position="56"/>
    </location>
</feature>
<proteinExistence type="predicted"/>
<dbReference type="Proteomes" id="UP000235388">
    <property type="component" value="Unassembled WGS sequence"/>
</dbReference>
<feature type="compositionally biased region" description="Basic and acidic residues" evidence="1">
    <location>
        <begin position="25"/>
        <end position="40"/>
    </location>
</feature>
<organism evidence="2 3">
    <name type="scientific">Puccinia coronata f. sp. avenae</name>
    <dbReference type="NCBI Taxonomy" id="200324"/>
    <lineage>
        <taxon>Eukaryota</taxon>
        <taxon>Fungi</taxon>
        <taxon>Dikarya</taxon>
        <taxon>Basidiomycota</taxon>
        <taxon>Pucciniomycotina</taxon>
        <taxon>Pucciniomycetes</taxon>
        <taxon>Pucciniales</taxon>
        <taxon>Pucciniaceae</taxon>
        <taxon>Puccinia</taxon>
    </lineage>
</organism>
<accession>A0A2N5S961</accession>
<feature type="region of interest" description="Disordered" evidence="1">
    <location>
        <begin position="69"/>
        <end position="94"/>
    </location>
</feature>
<keyword evidence="3" id="KW-1185">Reference proteome</keyword>
<evidence type="ECO:0000256" key="1">
    <source>
        <dbReference type="SAM" id="MobiDB-lite"/>
    </source>
</evidence>
<evidence type="ECO:0000313" key="2">
    <source>
        <dbReference type="EMBL" id="PLW09777.1"/>
    </source>
</evidence>